<evidence type="ECO:0000313" key="2">
    <source>
        <dbReference type="EMBL" id="KAK5170267.1"/>
    </source>
</evidence>
<comment type="caution">
    <text evidence="2">The sequence shown here is derived from an EMBL/GenBank/DDBJ whole genome shotgun (WGS) entry which is preliminary data.</text>
</comment>
<feature type="compositionally biased region" description="Polar residues" evidence="1">
    <location>
        <begin position="1"/>
        <end position="22"/>
    </location>
</feature>
<dbReference type="GeneID" id="89926197"/>
<proteinExistence type="predicted"/>
<name>A0AAV9PDE7_9PEZI</name>
<dbReference type="EMBL" id="JAVRRT010000007">
    <property type="protein sequence ID" value="KAK5170267.1"/>
    <property type="molecule type" value="Genomic_DNA"/>
</dbReference>
<feature type="region of interest" description="Disordered" evidence="1">
    <location>
        <begin position="1"/>
        <end position="86"/>
    </location>
</feature>
<evidence type="ECO:0000313" key="3">
    <source>
        <dbReference type="Proteomes" id="UP001337655"/>
    </source>
</evidence>
<accession>A0AAV9PDE7</accession>
<feature type="compositionally biased region" description="Basic and acidic residues" evidence="1">
    <location>
        <begin position="40"/>
        <end position="58"/>
    </location>
</feature>
<evidence type="ECO:0000256" key="1">
    <source>
        <dbReference type="SAM" id="MobiDB-lite"/>
    </source>
</evidence>
<dbReference type="AlphaFoldDB" id="A0AAV9PDE7"/>
<sequence length="86" mass="9707">MYQQTSATREYEQLGSSEQTEQLPAYTDALKGGARAPQSLEEKKQHQPQPEEKQDSKKMATTKKVLKAFINGPSAGQSVARPHRYW</sequence>
<keyword evidence="3" id="KW-1185">Reference proteome</keyword>
<reference evidence="2 3" key="1">
    <citation type="submission" date="2023-08" db="EMBL/GenBank/DDBJ databases">
        <title>Black Yeasts Isolated from many extreme environments.</title>
        <authorList>
            <person name="Coleine C."/>
            <person name="Stajich J.E."/>
            <person name="Selbmann L."/>
        </authorList>
    </citation>
    <scope>NUCLEOTIDE SEQUENCE [LARGE SCALE GENOMIC DNA]</scope>
    <source>
        <strain evidence="2 3">CCFEE 5935</strain>
    </source>
</reference>
<dbReference type="RefSeq" id="XP_064659465.1">
    <property type="nucleotide sequence ID" value="XM_064802104.1"/>
</dbReference>
<protein>
    <submittedName>
        <fullName evidence="2">Uncharacterized protein</fullName>
    </submittedName>
</protein>
<organism evidence="2 3">
    <name type="scientific">Saxophila tyrrhenica</name>
    <dbReference type="NCBI Taxonomy" id="1690608"/>
    <lineage>
        <taxon>Eukaryota</taxon>
        <taxon>Fungi</taxon>
        <taxon>Dikarya</taxon>
        <taxon>Ascomycota</taxon>
        <taxon>Pezizomycotina</taxon>
        <taxon>Dothideomycetes</taxon>
        <taxon>Dothideomycetidae</taxon>
        <taxon>Mycosphaerellales</taxon>
        <taxon>Extremaceae</taxon>
        <taxon>Saxophila</taxon>
    </lineage>
</organism>
<gene>
    <name evidence="2" type="ORF">LTR77_004853</name>
</gene>
<dbReference type="Proteomes" id="UP001337655">
    <property type="component" value="Unassembled WGS sequence"/>
</dbReference>